<sequence>MVQPGDGVQQEDTRSSDDDLDAVSTQLDELLTTVRYGKDDRATSKRKKSSDSERVIDLERALWELRTDLVDTLAAMKRLLLNTK</sequence>
<accession>A0A4Y9YKY6</accession>
<dbReference type="EMBL" id="SEKV01000165">
    <property type="protein sequence ID" value="TFY62458.1"/>
    <property type="molecule type" value="Genomic_DNA"/>
</dbReference>
<gene>
    <name evidence="2" type="ORF">EVJ58_g3836</name>
</gene>
<dbReference type="AlphaFoldDB" id="A0A4Y9YKY6"/>
<protein>
    <submittedName>
        <fullName evidence="2">Uncharacterized protein</fullName>
    </submittedName>
</protein>
<evidence type="ECO:0000256" key="1">
    <source>
        <dbReference type="SAM" id="MobiDB-lite"/>
    </source>
</evidence>
<feature type="non-terminal residue" evidence="2">
    <location>
        <position position="84"/>
    </location>
</feature>
<dbReference type="Proteomes" id="UP000298390">
    <property type="component" value="Unassembled WGS sequence"/>
</dbReference>
<proteinExistence type="predicted"/>
<reference evidence="2 3" key="1">
    <citation type="submission" date="2019-01" db="EMBL/GenBank/DDBJ databases">
        <title>Genome sequencing of the rare red list fungi Fomitopsis rosea.</title>
        <authorList>
            <person name="Buettner E."/>
            <person name="Kellner H."/>
        </authorList>
    </citation>
    <scope>NUCLEOTIDE SEQUENCE [LARGE SCALE GENOMIC DNA]</scope>
    <source>
        <strain evidence="2 3">DSM 105464</strain>
    </source>
</reference>
<evidence type="ECO:0000313" key="3">
    <source>
        <dbReference type="Proteomes" id="UP000298390"/>
    </source>
</evidence>
<comment type="caution">
    <text evidence="2">The sequence shown here is derived from an EMBL/GenBank/DDBJ whole genome shotgun (WGS) entry which is preliminary data.</text>
</comment>
<organism evidence="2 3">
    <name type="scientific">Rhodofomes roseus</name>
    <dbReference type="NCBI Taxonomy" id="34475"/>
    <lineage>
        <taxon>Eukaryota</taxon>
        <taxon>Fungi</taxon>
        <taxon>Dikarya</taxon>
        <taxon>Basidiomycota</taxon>
        <taxon>Agaricomycotina</taxon>
        <taxon>Agaricomycetes</taxon>
        <taxon>Polyporales</taxon>
        <taxon>Rhodofomes</taxon>
    </lineage>
</organism>
<name>A0A4Y9YKY6_9APHY</name>
<feature type="region of interest" description="Disordered" evidence="1">
    <location>
        <begin position="1"/>
        <end position="22"/>
    </location>
</feature>
<evidence type="ECO:0000313" key="2">
    <source>
        <dbReference type="EMBL" id="TFY62458.1"/>
    </source>
</evidence>